<evidence type="ECO:0000259" key="3">
    <source>
        <dbReference type="Pfam" id="PF12706"/>
    </source>
</evidence>
<dbReference type="SUPFAM" id="SSF53474">
    <property type="entry name" value="alpha/beta-Hydrolases"/>
    <property type="match status" value="1"/>
</dbReference>
<evidence type="ECO:0000256" key="1">
    <source>
        <dbReference type="ARBA" id="ARBA00022801"/>
    </source>
</evidence>
<dbReference type="PANTHER" id="PTHR48081">
    <property type="entry name" value="AB HYDROLASE SUPERFAMILY PROTEIN C4A8.06C"/>
    <property type="match status" value="1"/>
</dbReference>
<dbReference type="InterPro" id="IPR001279">
    <property type="entry name" value="Metallo-B-lactamas"/>
</dbReference>
<feature type="domain" description="Metallo-beta-lactamase" evidence="3">
    <location>
        <begin position="328"/>
        <end position="520"/>
    </location>
</feature>
<protein>
    <submittedName>
        <fullName evidence="4">Alpha/beta hydrolase fold domain-containing protein</fullName>
    </submittedName>
</protein>
<feature type="domain" description="Alpha/beta hydrolase fold-3" evidence="2">
    <location>
        <begin position="95"/>
        <end position="276"/>
    </location>
</feature>
<name>A0ABS6B4X8_9NOCA</name>
<sequence>MRTTVHPVSAGDLEVVADAVANAHVVGGDSGRVLLDRLGEPAPGEPAFSSDFATTTFRTGSVRGEWVAAPGTASSGVVLYLHARRFQYDEPAGVFAGRLSAATVLPVLLVDYRLAPRHPYPAALDDVLAAYQALLDQGIPAKHIVLVGHSAGATLALSALLALHESGRPLPAGAAAISPITDFTLSGHSLVTNRGKDTVTEAEVRQARDAYLGDANPAAAPQSPLAGDCAGLPPLLIVCGEVELLRDDATRFAQRAAAADVEVSLDVYEGMPHGFPLLPTEAARAVLDRIAAFTAQRLTAAPPASGDRPLTIRRIGWAACEIVTQRGTRVLVDPYLAGSEGFHTGLPQSPVHAAEVARADVIAVTHAGYDHRGQALQIAEAGQATMVCGTALFRAALEAGIPMQRLSPMVSGVEFHFRDVTIKSLPARHESTMTLDGQFLADQPQSFLLTTRDGQRIFCGGDTSLSEDLRTWGELYRPQIAILGIGGLWVGAVKVVELPPVDAALATRWLGVTTVIPVHYPPNDPAPAQLAADLAAAGAAVEVAVLDFNDTWTAPPRADMASDQQLS</sequence>
<dbReference type="Proteomes" id="UP000733379">
    <property type="component" value="Unassembled WGS sequence"/>
</dbReference>
<dbReference type="Pfam" id="PF12706">
    <property type="entry name" value="Lactamase_B_2"/>
    <property type="match status" value="1"/>
</dbReference>
<dbReference type="GO" id="GO:0016787">
    <property type="term" value="F:hydrolase activity"/>
    <property type="evidence" value="ECO:0007669"/>
    <property type="project" value="UniProtKB-KW"/>
</dbReference>
<keyword evidence="1 4" id="KW-0378">Hydrolase</keyword>
<accession>A0ABS6B4X8</accession>
<dbReference type="InterPro" id="IPR013094">
    <property type="entry name" value="AB_hydrolase_3"/>
</dbReference>
<evidence type="ECO:0000313" key="4">
    <source>
        <dbReference type="EMBL" id="MBU3064259.1"/>
    </source>
</evidence>
<dbReference type="EMBL" id="JAHKNI010000007">
    <property type="protein sequence ID" value="MBU3064259.1"/>
    <property type="molecule type" value="Genomic_DNA"/>
</dbReference>
<proteinExistence type="predicted"/>
<dbReference type="RefSeq" id="WP_215919335.1">
    <property type="nucleotide sequence ID" value="NZ_JAHKNI010000007.1"/>
</dbReference>
<dbReference type="InterPro" id="IPR050300">
    <property type="entry name" value="GDXG_lipolytic_enzyme"/>
</dbReference>
<dbReference type="InterPro" id="IPR036866">
    <property type="entry name" value="RibonucZ/Hydroxyglut_hydro"/>
</dbReference>
<evidence type="ECO:0000259" key="2">
    <source>
        <dbReference type="Pfam" id="PF07859"/>
    </source>
</evidence>
<dbReference type="PANTHER" id="PTHR48081:SF8">
    <property type="entry name" value="ALPHA_BETA HYDROLASE FOLD-3 DOMAIN-CONTAINING PROTEIN-RELATED"/>
    <property type="match status" value="1"/>
</dbReference>
<dbReference type="Pfam" id="PF07859">
    <property type="entry name" value="Abhydrolase_3"/>
    <property type="match status" value="1"/>
</dbReference>
<evidence type="ECO:0000313" key="5">
    <source>
        <dbReference type="Proteomes" id="UP000733379"/>
    </source>
</evidence>
<reference evidence="4 5" key="1">
    <citation type="submission" date="2021-06" db="EMBL/GenBank/DDBJ databases">
        <title>Actinomycetes sequencing.</title>
        <authorList>
            <person name="Shan Q."/>
        </authorList>
    </citation>
    <scope>NUCLEOTIDE SEQUENCE [LARGE SCALE GENOMIC DNA]</scope>
    <source>
        <strain evidence="4 5">NEAU-G5</strain>
    </source>
</reference>
<keyword evidence="5" id="KW-1185">Reference proteome</keyword>
<organism evidence="4 5">
    <name type="scientific">Nocardia albiluteola</name>
    <dbReference type="NCBI Taxonomy" id="2842303"/>
    <lineage>
        <taxon>Bacteria</taxon>
        <taxon>Bacillati</taxon>
        <taxon>Actinomycetota</taxon>
        <taxon>Actinomycetes</taxon>
        <taxon>Mycobacteriales</taxon>
        <taxon>Nocardiaceae</taxon>
        <taxon>Nocardia</taxon>
    </lineage>
</organism>
<comment type="caution">
    <text evidence="4">The sequence shown here is derived from an EMBL/GenBank/DDBJ whole genome shotgun (WGS) entry which is preliminary data.</text>
</comment>
<dbReference type="InterPro" id="IPR029058">
    <property type="entry name" value="AB_hydrolase_fold"/>
</dbReference>
<dbReference type="SUPFAM" id="SSF56281">
    <property type="entry name" value="Metallo-hydrolase/oxidoreductase"/>
    <property type="match status" value="1"/>
</dbReference>
<dbReference type="Gene3D" id="3.40.50.1820">
    <property type="entry name" value="alpha/beta hydrolase"/>
    <property type="match status" value="1"/>
</dbReference>
<gene>
    <name evidence="4" type="ORF">KO481_22335</name>
</gene>
<dbReference type="Gene3D" id="3.60.15.10">
    <property type="entry name" value="Ribonuclease Z/Hydroxyacylglutathione hydrolase-like"/>
    <property type="match status" value="1"/>
</dbReference>